<dbReference type="PANTHER" id="PTHR22957">
    <property type="entry name" value="TBC1 DOMAIN FAMILY MEMBER GTPASE-ACTIVATING PROTEIN"/>
    <property type="match status" value="1"/>
</dbReference>
<evidence type="ECO:0000313" key="2">
    <source>
        <dbReference type="EMBL" id="KAK8860856.1"/>
    </source>
</evidence>
<sequence length="602" mass="70024">MFNANKGKKPEAHTVVASVEPVIDQTNKLIGTINLIKTSTRFYLRFVSSKNEKQQIASSISQTQENIPPDGFSAGHSFEVDCRLIKDIIFSDTKSIDGIAINISTKDSAVSRKLVFKQNLNQLTEFIFQIFLNGIAVPSFSSGQSLYLMFYSECSPNQFLHNSINIQPKRKNFETFDEFWRELISFSELYVGMLYKRQALIFNQLYPITAVTMSDIDVFMSNIDEFLKNSPSLTPITLEEFPTLFDENGKMKDPQSFKQRAFYCGIDENALPDALPFIFNLYSCENSTTESRKKQDEEQINQYKILKMQVDLIKETQLKRNSKLKSNSFDVIRNDAFRTDRDDPRGAFRHDFKTGMNMLISLLKAFCLYNQNIGYVQGMNDLFVPIILSYFPNWNDDGDPVDSDGNVLTNYEDLIPKMFWLYDSMLRNVNHDQFFLSITPHCQEIAQKVMNILDKIIPLLAIWLRNYNLQNLVFLYQDIIYLCKRSFDSVWDIWLQLHCSPDPKHWIVYFVCAVLIKTFPIFTASPDGIIAKSASQWFTDIIEIFQSPILKSLDIRELGRLALWIYENHPIKDDDDDDKQSNDINEMTKQFNFEYFDIDWLQ</sequence>
<comment type="caution">
    <text evidence="2">The sequence shown here is derived from an EMBL/GenBank/DDBJ whole genome shotgun (WGS) entry which is preliminary data.</text>
</comment>
<evidence type="ECO:0000259" key="1">
    <source>
        <dbReference type="Pfam" id="PF00566"/>
    </source>
</evidence>
<accession>A0ABR2ICX3</accession>
<dbReference type="Pfam" id="PF00566">
    <property type="entry name" value="RabGAP-TBC"/>
    <property type="match status" value="1"/>
</dbReference>
<gene>
    <name evidence="2" type="ORF">M9Y10_012548</name>
</gene>
<evidence type="ECO:0000313" key="3">
    <source>
        <dbReference type="Proteomes" id="UP001470230"/>
    </source>
</evidence>
<proteinExistence type="predicted"/>
<dbReference type="InterPro" id="IPR000195">
    <property type="entry name" value="Rab-GAP-TBC_dom"/>
</dbReference>
<dbReference type="PANTHER" id="PTHR22957:SF661">
    <property type="entry name" value="GH16847P"/>
    <property type="match status" value="1"/>
</dbReference>
<dbReference type="Proteomes" id="UP001470230">
    <property type="component" value="Unassembled WGS sequence"/>
</dbReference>
<dbReference type="SUPFAM" id="SSF47923">
    <property type="entry name" value="Ypt/Rab-GAP domain of gyp1p"/>
    <property type="match status" value="1"/>
</dbReference>
<name>A0ABR2ICX3_9EUKA</name>
<keyword evidence="3" id="KW-1185">Reference proteome</keyword>
<dbReference type="InterPro" id="IPR035969">
    <property type="entry name" value="Rab-GAP_TBC_sf"/>
</dbReference>
<protein>
    <recommendedName>
        <fullName evidence="1">Rab-GAP TBC domain-containing protein</fullName>
    </recommendedName>
</protein>
<reference evidence="2 3" key="1">
    <citation type="submission" date="2024-04" db="EMBL/GenBank/DDBJ databases">
        <title>Tritrichomonas musculus Genome.</title>
        <authorList>
            <person name="Alves-Ferreira E."/>
            <person name="Grigg M."/>
            <person name="Lorenzi H."/>
            <person name="Galac M."/>
        </authorList>
    </citation>
    <scope>NUCLEOTIDE SEQUENCE [LARGE SCALE GENOMIC DNA]</scope>
    <source>
        <strain evidence="2 3">EAF2021</strain>
    </source>
</reference>
<organism evidence="2 3">
    <name type="scientific">Tritrichomonas musculus</name>
    <dbReference type="NCBI Taxonomy" id="1915356"/>
    <lineage>
        <taxon>Eukaryota</taxon>
        <taxon>Metamonada</taxon>
        <taxon>Parabasalia</taxon>
        <taxon>Tritrichomonadida</taxon>
        <taxon>Tritrichomonadidae</taxon>
        <taxon>Tritrichomonas</taxon>
    </lineage>
</organism>
<dbReference type="EMBL" id="JAPFFF010000018">
    <property type="protein sequence ID" value="KAK8860856.1"/>
    <property type="molecule type" value="Genomic_DNA"/>
</dbReference>
<dbReference type="Gene3D" id="1.10.8.270">
    <property type="entry name" value="putative rabgap domain of human tbc1 domain family member 14 like domains"/>
    <property type="match status" value="1"/>
</dbReference>
<feature type="domain" description="Rab-GAP TBC" evidence="1">
    <location>
        <begin position="300"/>
        <end position="519"/>
    </location>
</feature>